<dbReference type="Proteomes" id="UP000232875">
    <property type="component" value="Unassembled WGS sequence"/>
</dbReference>
<evidence type="ECO:0000259" key="7">
    <source>
        <dbReference type="Pfam" id="PF20667"/>
    </source>
</evidence>
<feature type="region of interest" description="Disordered" evidence="5">
    <location>
        <begin position="1"/>
        <end position="37"/>
    </location>
</feature>
<keyword evidence="2" id="KW-0813">Transport</keyword>
<dbReference type="GO" id="GO:0006893">
    <property type="term" value="P:Golgi to plasma membrane transport"/>
    <property type="evidence" value="ECO:0007669"/>
    <property type="project" value="TreeGrafter"/>
</dbReference>
<evidence type="ECO:0000256" key="3">
    <source>
        <dbReference type="ARBA" id="ARBA00022483"/>
    </source>
</evidence>
<keyword evidence="9" id="KW-1185">Reference proteome</keyword>
<keyword evidence="4" id="KW-0175">Coiled coil</keyword>
<dbReference type="InterPro" id="IPR048625">
    <property type="entry name" value="Sec10_N"/>
</dbReference>
<dbReference type="AlphaFoldDB" id="A0A2N1JEX5"/>
<organism evidence="8 9">
    <name type="scientific">Malassezia vespertilionis</name>
    <dbReference type="NCBI Taxonomy" id="2020962"/>
    <lineage>
        <taxon>Eukaryota</taxon>
        <taxon>Fungi</taxon>
        <taxon>Dikarya</taxon>
        <taxon>Basidiomycota</taxon>
        <taxon>Ustilaginomycotina</taxon>
        <taxon>Malasseziomycetes</taxon>
        <taxon>Malasseziales</taxon>
        <taxon>Malasseziaceae</taxon>
        <taxon>Malassezia</taxon>
    </lineage>
</organism>
<dbReference type="Pfam" id="PF20667">
    <property type="entry name" value="Sec10_N"/>
    <property type="match status" value="1"/>
</dbReference>
<evidence type="ECO:0000256" key="1">
    <source>
        <dbReference type="ARBA" id="ARBA00006572"/>
    </source>
</evidence>
<evidence type="ECO:0000259" key="6">
    <source>
        <dbReference type="Pfam" id="PF07393"/>
    </source>
</evidence>
<reference evidence="8 9" key="1">
    <citation type="submission" date="2017-10" db="EMBL/GenBank/DDBJ databases">
        <title>A novel species of cold-tolerant Malassezia isolated from bats.</title>
        <authorList>
            <person name="Lorch J.M."/>
            <person name="Palmer J.M."/>
            <person name="Vanderwolf K.J."/>
            <person name="Schmidt K.Z."/>
            <person name="Verant M.L."/>
            <person name="Weller T.J."/>
            <person name="Blehert D.S."/>
        </authorList>
    </citation>
    <scope>NUCLEOTIDE SEQUENCE [LARGE SCALE GENOMIC DNA]</scope>
    <source>
        <strain evidence="8 9">NWHC:44797-103</strain>
    </source>
</reference>
<feature type="region of interest" description="Disordered" evidence="5">
    <location>
        <begin position="577"/>
        <end position="596"/>
    </location>
</feature>
<feature type="region of interest" description="Disordered" evidence="5">
    <location>
        <begin position="947"/>
        <end position="1005"/>
    </location>
</feature>
<dbReference type="GO" id="GO:0000145">
    <property type="term" value="C:exocyst"/>
    <property type="evidence" value="ECO:0007669"/>
    <property type="project" value="TreeGrafter"/>
</dbReference>
<dbReference type="RefSeq" id="XP_056062029.1">
    <property type="nucleotide sequence ID" value="XM_056206054.1"/>
</dbReference>
<dbReference type="Pfam" id="PF07393">
    <property type="entry name" value="Sec10_HB"/>
    <property type="match status" value="1"/>
</dbReference>
<name>A0A2N1JEX5_9BASI</name>
<accession>A0A2N1JEX5</accession>
<feature type="domain" description="Exocyst complex component Sec10-like alpha-helical bundle" evidence="6">
    <location>
        <begin position="200"/>
        <end position="896"/>
    </location>
</feature>
<feature type="domain" description="Exocyst complex component Sec10 N-terminal" evidence="7">
    <location>
        <begin position="79"/>
        <end position="191"/>
    </location>
</feature>
<keyword evidence="3" id="KW-0268">Exocytosis</keyword>
<proteinExistence type="inferred from homology"/>
<dbReference type="OrthoDB" id="125856at2759"/>
<dbReference type="PANTHER" id="PTHR12100:SF0">
    <property type="entry name" value="EXOCYST COMPLEX COMPONENT 5"/>
    <property type="match status" value="1"/>
</dbReference>
<evidence type="ECO:0000256" key="5">
    <source>
        <dbReference type="SAM" id="MobiDB-lite"/>
    </source>
</evidence>
<dbReference type="EMBL" id="KZ454988">
    <property type="protein sequence ID" value="PKI85075.1"/>
    <property type="molecule type" value="Genomic_DNA"/>
</dbReference>
<evidence type="ECO:0000313" key="9">
    <source>
        <dbReference type="Proteomes" id="UP000232875"/>
    </source>
</evidence>
<dbReference type="InterPro" id="IPR009976">
    <property type="entry name" value="Sec10-like"/>
</dbReference>
<dbReference type="GO" id="GO:0006887">
    <property type="term" value="P:exocytosis"/>
    <property type="evidence" value="ECO:0007669"/>
    <property type="project" value="UniProtKB-KW"/>
</dbReference>
<comment type="similarity">
    <text evidence="1">Belongs to the SEC10 family.</text>
</comment>
<feature type="compositionally biased region" description="Low complexity" evidence="5">
    <location>
        <begin position="962"/>
        <end position="975"/>
    </location>
</feature>
<evidence type="ECO:0000313" key="8">
    <source>
        <dbReference type="EMBL" id="PKI85075.1"/>
    </source>
</evidence>
<evidence type="ECO:0000256" key="2">
    <source>
        <dbReference type="ARBA" id="ARBA00022448"/>
    </source>
</evidence>
<gene>
    <name evidence="8" type="primary">SEC10</name>
    <name evidence="8" type="ORF">MVES_001133</name>
</gene>
<evidence type="ECO:0000256" key="4">
    <source>
        <dbReference type="ARBA" id="ARBA00023054"/>
    </source>
</evidence>
<dbReference type="GeneID" id="80900709"/>
<dbReference type="InterPro" id="IPR048627">
    <property type="entry name" value="Sec10_HB"/>
</dbReference>
<sequence length="1020" mass="112772">MASVEAVPDAMPAAHRAPHAPPPRARNRPSPSVPPESIVERLCKQSEFQGTFRAPEFIATLSEPHLAKTRGEPVFDAHALVDTFGKALAELRNIRTNVTGKCASLNSAVQVSQSVYTKKLRQLSNNFDATQTSFDALQTRISEVGRIAIRIGEQLEALDRQRMRASETYDLIQYYYMFARGDTSRLDKLRNDGGREGRLKAAMIARRLAAISREVDMPGSAATRDAVDAYCEQFERDMLKLFDKYYRRSDPKMMSHIAHVLQSFNGGVSCIQLYVNQHDFFISKDRVVEAERIGASRVWDQITDPSANPPRTEPSLHALFAEIRDTVELEAQIIAAVFPNALLVMQTFLQRVFAQSVQGYIEAIMQRAQEIDLQHISATARLDPTADVSGLAFLRMLHVTRSSALALVGDLKTIDLRSAGITVSNAPLGIPSGLDGVFSYAGAETDALAAGALLGHHYSAAQVAAAGGSPLGAMLDQAVEEIFSPYLDHIKYIDRECRVLSMLYATALQPFFEWHRSMIKASRANATIFSRVREQFTGSATASFGSSVAFATLADNQNTQNAPVSSFKKLVDRARGAVSEEEVPKPLDDPNAPPDARGELDLSLASDMLRWHAEVLGRCMDLSTATEVPKCTFALLRVLTDAFLKAYVEAALETTTVQLFAYDGRSAVAPDLDIFVLVMRVEQLVTLWQHYVQTAVLPLTAPSVTIRREIGIYNNHNILRVEGKCEALLQKFTDNMLAYFSATLATQKKSDYSPKNDDVMFARLNTDPCLAIVEVLGRLNSDARKYLSQRTQETLFAEIGLGLHALLLEHLKKFTVSATGGLMLTKDLAMYQDACNTFQVQTVSARFEMLRQLGNLFIVQPSVLNSYMREGHLGKIDEALLKPYLLRRQDYTREVRDLRDDKAAEQTSSSLFASLNLGSLGLHDAAAQSSADADAARFLTDLDESPEWMEPLMRRPSKLHRTGSPASPSTTPHSSQARNSPLGVSPEPARVGTSRTPSPVQMRRDRMTQLNNLVQDFEAM</sequence>
<dbReference type="STRING" id="2020962.A0A2N1JEX5"/>
<protein>
    <submittedName>
        <fullName evidence="8">Sec10p</fullName>
    </submittedName>
</protein>
<dbReference type="PANTHER" id="PTHR12100">
    <property type="entry name" value="SEC10"/>
    <property type="match status" value="1"/>
</dbReference>